<dbReference type="Proteomes" id="UP000660262">
    <property type="component" value="Unassembled WGS sequence"/>
</dbReference>
<feature type="active site" description="Charge relay system" evidence="2">
    <location>
        <position position="256"/>
    </location>
</feature>
<dbReference type="InterPro" id="IPR012020">
    <property type="entry name" value="ABHD4"/>
</dbReference>
<dbReference type="PANTHER" id="PTHR10794:SF93">
    <property type="entry name" value="SERINE AMINOPEPTIDASE S33 DOMAIN-CONTAINING PROTEIN"/>
    <property type="match status" value="1"/>
</dbReference>
<dbReference type="PIRSF" id="PIRSF005211">
    <property type="entry name" value="Ab_hydro_YheT"/>
    <property type="match status" value="1"/>
</dbReference>
<feature type="domain" description="Serine aminopeptidase S33" evidence="4">
    <location>
        <begin position="201"/>
        <end position="399"/>
    </location>
</feature>
<dbReference type="SUPFAM" id="SSF53474">
    <property type="entry name" value="alpha/beta-Hydrolases"/>
    <property type="match status" value="1"/>
</dbReference>
<protein>
    <recommendedName>
        <fullName evidence="4">Serine aminopeptidase S33 domain-containing protein</fullName>
    </recommendedName>
</protein>
<dbReference type="EMBL" id="BNJQ01000023">
    <property type="protein sequence ID" value="GHP09111.1"/>
    <property type="molecule type" value="Genomic_DNA"/>
</dbReference>
<comment type="caution">
    <text evidence="5">The sequence shown here is derived from an EMBL/GenBank/DDBJ whole genome shotgun (WGS) entry which is preliminary data.</text>
</comment>
<keyword evidence="3" id="KW-0472">Membrane</keyword>
<evidence type="ECO:0000313" key="6">
    <source>
        <dbReference type="Proteomes" id="UP000660262"/>
    </source>
</evidence>
<feature type="active site" description="Charge relay system" evidence="2">
    <location>
        <position position="414"/>
    </location>
</feature>
<feature type="active site" description="Charge relay system" evidence="2">
    <location>
        <position position="380"/>
    </location>
</feature>
<evidence type="ECO:0000256" key="2">
    <source>
        <dbReference type="PIRSR" id="PIRSR005211-1"/>
    </source>
</evidence>
<dbReference type="GO" id="GO:0047372">
    <property type="term" value="F:monoacylglycerol lipase activity"/>
    <property type="evidence" value="ECO:0007669"/>
    <property type="project" value="TreeGrafter"/>
</dbReference>
<name>A0A830HUD7_9CHLO</name>
<evidence type="ECO:0000259" key="4">
    <source>
        <dbReference type="Pfam" id="PF12146"/>
    </source>
</evidence>
<dbReference type="AlphaFoldDB" id="A0A830HUD7"/>
<dbReference type="InterPro" id="IPR029058">
    <property type="entry name" value="AB_hydrolase_fold"/>
</dbReference>
<comment type="similarity">
    <text evidence="1">Belongs to the AB hydrolase superfamily. AB hydrolase 4 family.</text>
</comment>
<accession>A0A830HUD7</accession>
<evidence type="ECO:0000256" key="3">
    <source>
        <dbReference type="SAM" id="Phobius"/>
    </source>
</evidence>
<dbReference type="Pfam" id="PF12146">
    <property type="entry name" value="Hydrolase_4"/>
    <property type="match status" value="1"/>
</dbReference>
<keyword evidence="3" id="KW-0812">Transmembrane</keyword>
<evidence type="ECO:0000313" key="5">
    <source>
        <dbReference type="EMBL" id="GHP09111.1"/>
    </source>
</evidence>
<dbReference type="PANTHER" id="PTHR10794">
    <property type="entry name" value="ABHYDROLASE DOMAIN-CONTAINING PROTEIN"/>
    <property type="match status" value="1"/>
</dbReference>
<dbReference type="InterPro" id="IPR022742">
    <property type="entry name" value="Hydrolase_4"/>
</dbReference>
<dbReference type="Gene3D" id="3.40.50.1820">
    <property type="entry name" value="alpha/beta hydrolase"/>
    <property type="match status" value="1"/>
</dbReference>
<sequence length="467" mass="51508">MSAASFQVPQASSSSHNWSSLSTATSQIKFTSQMTISRTLSDVAKIALPATNTGISVAAIAMAFVAFIVNRWRATAWRHPTLVVSGGSRIRQIVERCPRLHKPFRPPLLAFHTLAQLALHAFFHENKRADTGKHARFNREIRKLDDGGEVGFDWLDDSSFNNKDVTPPPPPLPDTAPLLVCLHTITGGSHDFAGAAMLARTRGFRVVVFLRRGHIDRPLATPRFNLLGCVHDLHAQLVHVRSQYPQASHVACLSSSAGTGLSVRYCGEKRDACLIDALVCTCPGYDTTEGGAFARMQPMLGSYLLRGVRKLFLEPNVSILKDVKGFQACHEDVDNMADFQRNAYQLEGFDSLESYHDATNPMGVASDISVPTLVINAEDDPVCAKSNVMDHVHLFSSEDNNANRALALTRWGAHCCYFEGDWLLPRGYRWCDEVAVEFLLESCRTTNLPPREGVAREQQHPVSSSVL</sequence>
<feature type="transmembrane region" description="Helical" evidence="3">
    <location>
        <begin position="46"/>
        <end position="69"/>
    </location>
</feature>
<gene>
    <name evidence="5" type="ORF">PPROV_000784800</name>
</gene>
<proteinExistence type="inferred from homology"/>
<organism evidence="5 6">
    <name type="scientific">Pycnococcus provasolii</name>
    <dbReference type="NCBI Taxonomy" id="41880"/>
    <lineage>
        <taxon>Eukaryota</taxon>
        <taxon>Viridiplantae</taxon>
        <taxon>Chlorophyta</taxon>
        <taxon>Pseudoscourfieldiophyceae</taxon>
        <taxon>Pseudoscourfieldiales</taxon>
        <taxon>Pycnococcaceae</taxon>
        <taxon>Pycnococcus</taxon>
    </lineage>
</organism>
<dbReference type="OrthoDB" id="247542at2759"/>
<keyword evidence="3" id="KW-1133">Transmembrane helix</keyword>
<reference evidence="5" key="1">
    <citation type="submission" date="2020-10" db="EMBL/GenBank/DDBJ databases">
        <title>Unveiling of a novel bifunctional photoreceptor, Dualchrome1, isolated from a cosmopolitan green alga.</title>
        <authorList>
            <person name="Suzuki S."/>
            <person name="Kawachi M."/>
        </authorList>
    </citation>
    <scope>NUCLEOTIDE SEQUENCE</scope>
    <source>
        <strain evidence="5">NIES 2893</strain>
    </source>
</reference>
<dbReference type="InterPro" id="IPR050960">
    <property type="entry name" value="AB_hydrolase_4_sf"/>
</dbReference>
<dbReference type="GO" id="GO:0034338">
    <property type="term" value="F:short-chain carboxylesterase activity"/>
    <property type="evidence" value="ECO:0007669"/>
    <property type="project" value="TreeGrafter"/>
</dbReference>
<evidence type="ECO:0000256" key="1">
    <source>
        <dbReference type="ARBA" id="ARBA00010884"/>
    </source>
</evidence>
<keyword evidence="6" id="KW-1185">Reference proteome</keyword>